<dbReference type="Pfam" id="PF13640">
    <property type="entry name" value="2OG-FeII_Oxy_3"/>
    <property type="match status" value="1"/>
</dbReference>
<evidence type="ECO:0000256" key="12">
    <source>
        <dbReference type="ARBA" id="ARBA00023002"/>
    </source>
</evidence>
<sequence>MIQNKKKMLIESVICCILSIIIAANRIQATSVTYQPFEENFETGVTAYWNNDWENAIVEIEKSLVMHRLFESGIYDCYMKCKDTRNIENTDRHSQFADIKFIISKASCSRSCLDEIFGDARLITQVSEHIKHLFHIKRPYVYLQFAYFQVGNIEQAVKTAHTYWLRHVGDDVIEDSIEYYRNLTEVKPEFFIDLEASEHIYVYDTAVEIYLDEDYEAAIPLFMRALEAYYTASDKCNALCEGEHVFDYDYPDVPEFHMQTADHYIQVTECSLECVKKIATDSSGVHISDFLPLHYHYLQFAIYKEGNISAALSNAKTYLLFHPEDEVMVNNVNLLSKKVDSKTEAIPEAVLYKKRIDGQIALLRYSYQAFGYEYRTNLLTPFADLTENEDGIDEFFSGHTLQKPNILPSNPEEQFYQSPDEKQKDIIEKKSMEEHILNELEEQRSQQKVAKPDNDVDVSNVSLGEALVDSKDMVTIRDAANETPTAEGNLLFEDYVLVANSTQLNGQERFLVDNLITQNDCDDLINLELSRGLFGDGYQDKKYPHTEYESFQGISIYTAVELAKKSEIPLRIARLYFDTSEKVRAQVQEYFHLPNLYFDYTHLVCRTALPKSSSEREDLSHPVHADNCLLQDNGECLKKPPAYVWRDYSAILYLNNKFEGGNLIFVDSTAKRISAQVEPKCGRMAAFCAGKECFHGVKPVSKGQRCAMALWFTTKKEKQEVQRQIAEETLASLENSKDEL</sequence>
<keyword evidence="6" id="KW-0732">Signal</keyword>
<proteinExistence type="evidence at transcript level"/>
<dbReference type="InterPro" id="IPR006620">
    <property type="entry name" value="Pro_4_hyd_alph"/>
</dbReference>
<keyword evidence="13" id="KW-0408">Iron</keyword>
<comment type="similarity">
    <text evidence="3">Belongs to the leprecan family.</text>
</comment>
<accession>A0A9R2</accession>
<reference evidence="16" key="1">
    <citation type="journal article" date="2007" name="Dev. Biol.">
        <title>Analysis of large scale expression sequenced tags (ESTs) from the anural ascidian, Molgula tectiformis.</title>
        <authorList>
            <person name="Gyoja F."/>
            <person name="Satou Y."/>
            <person name="Shin-i T."/>
            <person name="Kohara Y."/>
            <person name="Swalla B.J."/>
            <person name="Satoh N."/>
        </authorList>
    </citation>
    <scope>NUCLEOTIDE SEQUENCE</scope>
</reference>
<dbReference type="FunFam" id="2.60.120.620:FF:000003">
    <property type="entry name" value="Prolyl 3-hydroxylase 2"/>
    <property type="match status" value="1"/>
</dbReference>
<dbReference type="SMART" id="SM00702">
    <property type="entry name" value="P4Hc"/>
    <property type="match status" value="1"/>
</dbReference>
<protein>
    <recommendedName>
        <fullName evidence="4">procollagen-proline 3-dioxygenase</fullName>
        <ecNumber evidence="4">1.14.11.7</ecNumber>
    </recommendedName>
</protein>
<dbReference type="EC" id="1.14.11.7" evidence="4"/>
<keyword evidence="5" id="KW-0479">Metal-binding</keyword>
<keyword evidence="8" id="KW-0802">TPR repeat</keyword>
<name>A0A9R2_MOLTE</name>
<keyword evidence="11" id="KW-0223">Dioxygenase</keyword>
<evidence type="ECO:0000313" key="16">
    <source>
        <dbReference type="EMBL" id="BAF35980.1"/>
    </source>
</evidence>
<dbReference type="Gene3D" id="2.60.120.620">
    <property type="entry name" value="q2cbj1_9rhob like domain"/>
    <property type="match status" value="1"/>
</dbReference>
<comment type="cofactor">
    <cofactor evidence="2">
        <name>Fe cation</name>
        <dbReference type="ChEBI" id="CHEBI:24875"/>
    </cofactor>
</comment>
<dbReference type="GO" id="GO:0032963">
    <property type="term" value="P:collagen metabolic process"/>
    <property type="evidence" value="ECO:0007669"/>
    <property type="project" value="InterPro"/>
</dbReference>
<evidence type="ECO:0000256" key="8">
    <source>
        <dbReference type="ARBA" id="ARBA00022803"/>
    </source>
</evidence>
<dbReference type="PROSITE" id="PS51471">
    <property type="entry name" value="FE2OG_OXY"/>
    <property type="match status" value="1"/>
</dbReference>
<dbReference type="AlphaFoldDB" id="A0A9R2"/>
<evidence type="ECO:0000256" key="7">
    <source>
        <dbReference type="ARBA" id="ARBA00022737"/>
    </source>
</evidence>
<dbReference type="InterPro" id="IPR039575">
    <property type="entry name" value="P3H"/>
</dbReference>
<evidence type="ECO:0000256" key="1">
    <source>
        <dbReference type="ARBA" id="ARBA00001961"/>
    </source>
</evidence>
<dbReference type="GO" id="GO:0005783">
    <property type="term" value="C:endoplasmic reticulum"/>
    <property type="evidence" value="ECO:0007669"/>
    <property type="project" value="TreeGrafter"/>
</dbReference>
<dbReference type="PANTHER" id="PTHR14049">
    <property type="entry name" value="LEPRECAN 1"/>
    <property type="match status" value="1"/>
</dbReference>
<evidence type="ECO:0000256" key="11">
    <source>
        <dbReference type="ARBA" id="ARBA00022964"/>
    </source>
</evidence>
<gene>
    <name evidence="16" type="primary">Mt-leprecan</name>
</gene>
<dbReference type="EMBL" id="AB280027">
    <property type="protein sequence ID" value="BAF35980.1"/>
    <property type="molecule type" value="mRNA"/>
</dbReference>
<dbReference type="Pfam" id="PF23557">
    <property type="entry name" value="TPR_leprecan"/>
    <property type="match status" value="1"/>
</dbReference>
<dbReference type="InterPro" id="IPR011990">
    <property type="entry name" value="TPR-like_helical_dom_sf"/>
</dbReference>
<dbReference type="InterPro" id="IPR056585">
    <property type="entry name" value="Leprecan_dom"/>
</dbReference>
<keyword evidence="12" id="KW-0560">Oxidoreductase</keyword>
<dbReference type="InterPro" id="IPR044862">
    <property type="entry name" value="Pro_4_hyd_alph_FE2OG_OXY"/>
</dbReference>
<evidence type="ECO:0000256" key="14">
    <source>
        <dbReference type="ARBA" id="ARBA00023180"/>
    </source>
</evidence>
<keyword evidence="10" id="KW-0847">Vitamin C</keyword>
<evidence type="ECO:0000256" key="4">
    <source>
        <dbReference type="ARBA" id="ARBA00012262"/>
    </source>
</evidence>
<comment type="cofactor">
    <cofactor evidence="1">
        <name>L-ascorbate</name>
        <dbReference type="ChEBI" id="CHEBI:38290"/>
    </cofactor>
</comment>
<dbReference type="Gene3D" id="1.25.40.10">
    <property type="entry name" value="Tetratricopeptide repeat domain"/>
    <property type="match status" value="1"/>
</dbReference>
<dbReference type="GO" id="GO:0005506">
    <property type="term" value="F:iron ion binding"/>
    <property type="evidence" value="ECO:0007669"/>
    <property type="project" value="InterPro"/>
</dbReference>
<evidence type="ECO:0000259" key="15">
    <source>
        <dbReference type="PROSITE" id="PS51471"/>
    </source>
</evidence>
<organism evidence="16">
    <name type="scientific">Molgula tectiformis</name>
    <name type="common">Ascidian</name>
    <dbReference type="NCBI Taxonomy" id="30286"/>
    <lineage>
        <taxon>Eukaryota</taxon>
        <taxon>Metazoa</taxon>
        <taxon>Chordata</taxon>
        <taxon>Tunicata</taxon>
        <taxon>Ascidiacea</taxon>
        <taxon>Stolidobranchia</taxon>
        <taxon>Molgulidae</taxon>
        <taxon>Molgula</taxon>
    </lineage>
</organism>
<keyword evidence="7" id="KW-0677">Repeat</keyword>
<keyword evidence="9" id="KW-0256">Endoplasmic reticulum</keyword>
<dbReference type="GO" id="GO:0031418">
    <property type="term" value="F:L-ascorbic acid binding"/>
    <property type="evidence" value="ECO:0007669"/>
    <property type="project" value="UniProtKB-KW"/>
</dbReference>
<keyword evidence="14" id="KW-0325">Glycoprotein</keyword>
<dbReference type="PANTHER" id="PTHR14049:SF9">
    <property type="entry name" value="PROCOLLAGEN-PROLINE 3-DIOXYGENASE"/>
    <property type="match status" value="1"/>
</dbReference>
<evidence type="ECO:0000256" key="13">
    <source>
        <dbReference type="ARBA" id="ARBA00023004"/>
    </source>
</evidence>
<evidence type="ECO:0000256" key="5">
    <source>
        <dbReference type="ARBA" id="ARBA00022723"/>
    </source>
</evidence>
<feature type="domain" description="Fe2OG dioxygenase" evidence="15">
    <location>
        <begin position="601"/>
        <end position="714"/>
    </location>
</feature>
<dbReference type="InterPro" id="IPR005123">
    <property type="entry name" value="Oxoglu/Fe-dep_dioxygenase_dom"/>
</dbReference>
<evidence type="ECO:0000256" key="9">
    <source>
        <dbReference type="ARBA" id="ARBA00022824"/>
    </source>
</evidence>
<evidence type="ECO:0000256" key="2">
    <source>
        <dbReference type="ARBA" id="ARBA00001962"/>
    </source>
</evidence>
<evidence type="ECO:0000256" key="3">
    <source>
        <dbReference type="ARBA" id="ARBA00006487"/>
    </source>
</evidence>
<evidence type="ECO:0000256" key="10">
    <source>
        <dbReference type="ARBA" id="ARBA00022896"/>
    </source>
</evidence>
<dbReference type="GO" id="GO:0019797">
    <property type="term" value="F:procollagen-proline 3-dioxygenase activity"/>
    <property type="evidence" value="ECO:0007669"/>
    <property type="project" value="UniProtKB-EC"/>
</dbReference>
<evidence type="ECO:0000256" key="6">
    <source>
        <dbReference type="ARBA" id="ARBA00022729"/>
    </source>
</evidence>